<sequence length="259" mass="27970">MSPRYFIAALAMLCQTTHAHDFWLQPESFHAAPGEPMPLTLQVGHGDARQLSPMPMRRITRFVAIAADGPATDLRPSLRLEGTAAGTYMLALESDNQAHSYLPAARFNAHLRKEGLTQALMARVKSNTTGKDGSERYSRCAKAIIQVGQQAVGRVSEPLGLSLEIVPALNPYASPRALSLPVDVLYAGAPLGGALVKLTSLDADAEPFEVRVTDSKGRAAFTMPQSGRWMLGVVWTQARPPGSDTDYETVFSSLSFGFQ</sequence>
<evidence type="ECO:0000313" key="1">
    <source>
        <dbReference type="EMBL" id="SHN36137.1"/>
    </source>
</evidence>
<accession>A0A1M7QWE0</accession>
<dbReference type="STRING" id="551987.SAMN05192549_108138"/>
<dbReference type="InterPro" id="IPR019613">
    <property type="entry name" value="DUF4198"/>
</dbReference>
<dbReference type="EMBL" id="FRCX01000008">
    <property type="protein sequence ID" value="SHN36137.1"/>
    <property type="molecule type" value="Genomic_DNA"/>
</dbReference>
<evidence type="ECO:0000313" key="2">
    <source>
        <dbReference type="Proteomes" id="UP000184339"/>
    </source>
</evidence>
<name>A0A1M7QWE0_9BURK</name>
<organism evidence="1 2">
    <name type="scientific">Duganella sacchari</name>
    <dbReference type="NCBI Taxonomy" id="551987"/>
    <lineage>
        <taxon>Bacteria</taxon>
        <taxon>Pseudomonadati</taxon>
        <taxon>Pseudomonadota</taxon>
        <taxon>Betaproteobacteria</taxon>
        <taxon>Burkholderiales</taxon>
        <taxon>Oxalobacteraceae</taxon>
        <taxon>Telluria group</taxon>
        <taxon>Duganella</taxon>
    </lineage>
</organism>
<reference evidence="2" key="1">
    <citation type="submission" date="2016-11" db="EMBL/GenBank/DDBJ databases">
        <authorList>
            <person name="Varghese N."/>
            <person name="Submissions S."/>
        </authorList>
    </citation>
    <scope>NUCLEOTIDE SEQUENCE [LARGE SCALE GENOMIC DNA]</scope>
    <source>
        <strain evidence="2">Sac-22</strain>
    </source>
</reference>
<dbReference type="AlphaFoldDB" id="A0A1M7QWE0"/>
<gene>
    <name evidence="1" type="ORF">SAMN05192549_108138</name>
</gene>
<proteinExistence type="predicted"/>
<dbReference type="OrthoDB" id="581894at2"/>
<dbReference type="Pfam" id="PF10670">
    <property type="entry name" value="DUF4198"/>
    <property type="match status" value="1"/>
</dbReference>
<protein>
    <submittedName>
        <fullName evidence="1">Uncharacterized conserved protein, contains GH25 family domain</fullName>
    </submittedName>
</protein>
<dbReference type="RefSeq" id="WP_072786925.1">
    <property type="nucleotide sequence ID" value="NZ_FRCX01000008.1"/>
</dbReference>
<keyword evidence="2" id="KW-1185">Reference proteome</keyword>
<dbReference type="Proteomes" id="UP000184339">
    <property type="component" value="Unassembled WGS sequence"/>
</dbReference>